<feature type="chain" id="PRO_5005459551" evidence="1">
    <location>
        <begin position="29"/>
        <end position="404"/>
    </location>
</feature>
<protein>
    <submittedName>
        <fullName evidence="2">Phage capsid protein</fullName>
    </submittedName>
</protein>
<evidence type="ECO:0000313" key="2">
    <source>
        <dbReference type="EMBL" id="AKT41141.1"/>
    </source>
</evidence>
<keyword evidence="1" id="KW-0732">Signal</keyword>
<dbReference type="RefSeq" id="WP_050432956.1">
    <property type="nucleotide sequence ID" value="NZ_CP012159.1"/>
</dbReference>
<dbReference type="SUPFAM" id="SSF110296">
    <property type="entry name" value="Oligoxyloglucan reducing end-specific cellobiohydrolase"/>
    <property type="match status" value="1"/>
</dbReference>
<dbReference type="PANTHER" id="PTHR38792">
    <property type="entry name" value="BNR/ASP-BOX REPEAT DOMAIN PROTEIN (AFU_ORTHOLOGUE AFUA_7G06430)-RELATED"/>
    <property type="match status" value="1"/>
</dbReference>
<dbReference type="Proteomes" id="UP000067626">
    <property type="component" value="Chromosome"/>
</dbReference>
<accession>A0A0K1EJV4</accession>
<sequence length="404" mass="43463">MKHRSACRVLAASAVALALLPLPLLLSACAPVDDEGVLDELETEALDEPVTQHEDALQGPGWTVLQAGGGAPIRSIIRRADGMLLGPRSSGHEIEVWASTTNGASWFRRGSVANNPAVDFGDVTMLRVPGTTTIFCAFREFSAGKFRVTVTRSNNDGDSWVYDSTVVGPVSRFVGAPFLFIRGNGDLQVYYDSEELAAVKGFPGHQWIAMQGRSGISGAWSAYGVVTVSREKAAGALSREGMPTVVQLGGDRLMAVVEGVEPFPSGGARANEIHATQSWDGGRTWDDAMRRTPYRARIHPGTGRRYNAYAPYAIRVGNGPVGVAFCTDEDKAGAPDLASTPPEQRSCRVGYVGTTVNFETWSGTSAIWTGTDKNYTPGLFERAFNDVIVTVDAFYGNQRILRRP</sequence>
<reference evidence="2 3" key="1">
    <citation type="submission" date="2015-07" db="EMBL/GenBank/DDBJ databases">
        <title>Genome analysis of myxobacterium Chondromyces crocatus Cm c5 reveals a high potential for natural compound synthesis and the genetic basis for the loss of fruiting body formation.</title>
        <authorList>
            <person name="Zaburannyi N."/>
            <person name="Bunk B."/>
            <person name="Maier J."/>
            <person name="Overmann J."/>
            <person name="Mueller R."/>
        </authorList>
    </citation>
    <scope>NUCLEOTIDE SEQUENCE [LARGE SCALE GENOMIC DNA]</scope>
    <source>
        <strain evidence="2 3">Cm c5</strain>
    </source>
</reference>
<dbReference type="KEGG" id="ccro:CMC5_053020"/>
<dbReference type="AlphaFoldDB" id="A0A0K1EJV4"/>
<gene>
    <name evidence="2" type="ORF">CMC5_053020</name>
</gene>
<dbReference type="PROSITE" id="PS51257">
    <property type="entry name" value="PROKAR_LIPOPROTEIN"/>
    <property type="match status" value="1"/>
</dbReference>
<feature type="signal peptide" evidence="1">
    <location>
        <begin position="1"/>
        <end position="28"/>
    </location>
</feature>
<dbReference type="SUPFAM" id="SSF50939">
    <property type="entry name" value="Sialidases"/>
    <property type="match status" value="1"/>
</dbReference>
<organism evidence="2 3">
    <name type="scientific">Chondromyces crocatus</name>
    <dbReference type="NCBI Taxonomy" id="52"/>
    <lineage>
        <taxon>Bacteria</taxon>
        <taxon>Pseudomonadati</taxon>
        <taxon>Myxococcota</taxon>
        <taxon>Polyangia</taxon>
        <taxon>Polyangiales</taxon>
        <taxon>Polyangiaceae</taxon>
        <taxon>Chondromyces</taxon>
    </lineage>
</organism>
<dbReference type="Gene3D" id="2.120.10.10">
    <property type="match status" value="1"/>
</dbReference>
<dbReference type="OrthoDB" id="5489783at2"/>
<dbReference type="STRING" id="52.CMC5_053020"/>
<dbReference type="PANTHER" id="PTHR38792:SF3">
    <property type="entry name" value="BNR_ASP-BOX REPEAT DOMAIN PROTEIN (AFU_ORTHOLOGUE AFUA_7G06430)-RELATED"/>
    <property type="match status" value="1"/>
</dbReference>
<name>A0A0K1EJV4_CHOCO</name>
<keyword evidence="3" id="KW-1185">Reference proteome</keyword>
<evidence type="ECO:0000313" key="3">
    <source>
        <dbReference type="Proteomes" id="UP000067626"/>
    </source>
</evidence>
<proteinExistence type="predicted"/>
<dbReference type="InterPro" id="IPR036278">
    <property type="entry name" value="Sialidase_sf"/>
</dbReference>
<evidence type="ECO:0000256" key="1">
    <source>
        <dbReference type="SAM" id="SignalP"/>
    </source>
</evidence>
<dbReference type="EMBL" id="CP012159">
    <property type="protein sequence ID" value="AKT41141.1"/>
    <property type="molecule type" value="Genomic_DNA"/>
</dbReference>